<name>A0A803VE57_FICAL</name>
<reference evidence="2" key="3">
    <citation type="submission" date="2025-09" db="UniProtKB">
        <authorList>
            <consortium name="Ensembl"/>
        </authorList>
    </citation>
    <scope>IDENTIFICATION</scope>
</reference>
<protein>
    <submittedName>
        <fullName evidence="2">Uncharacterized protein</fullName>
    </submittedName>
</protein>
<dbReference type="AlphaFoldDB" id="A0A803VE57"/>
<reference evidence="2 3" key="1">
    <citation type="journal article" date="2012" name="Nature">
        <title>The genomic landscape of species divergence in Ficedula flycatchers.</title>
        <authorList>
            <person name="Ellegren H."/>
            <person name="Smeds L."/>
            <person name="Burri R."/>
            <person name="Olason P.I."/>
            <person name="Backstrom N."/>
            <person name="Kawakami T."/>
            <person name="Kunstner A."/>
            <person name="Makinen H."/>
            <person name="Nadachowska-Brzyska K."/>
            <person name="Qvarnstrom A."/>
            <person name="Uebbing S."/>
            <person name="Wolf J.B."/>
        </authorList>
    </citation>
    <scope>NUCLEOTIDE SEQUENCE [LARGE SCALE GENOMIC DNA]</scope>
</reference>
<evidence type="ECO:0000256" key="1">
    <source>
        <dbReference type="SAM" id="MobiDB-lite"/>
    </source>
</evidence>
<dbReference type="Ensembl" id="ENSFALT00000033496.1">
    <property type="protein sequence ID" value="ENSFALP00000021013.1"/>
    <property type="gene ID" value="ENSFALG00000027377.1"/>
</dbReference>
<feature type="region of interest" description="Disordered" evidence="1">
    <location>
        <begin position="1"/>
        <end position="38"/>
    </location>
</feature>
<proteinExistence type="predicted"/>
<keyword evidence="3" id="KW-1185">Reference proteome</keyword>
<evidence type="ECO:0000313" key="3">
    <source>
        <dbReference type="Proteomes" id="UP000016665"/>
    </source>
</evidence>
<evidence type="ECO:0000313" key="2">
    <source>
        <dbReference type="Ensembl" id="ENSFALP00000021013.1"/>
    </source>
</evidence>
<sequence length="129" mass="13940">AERKRNSSIPEVSSQEAGGGSHLLSHRSGPSQLPHRAACHPAHRAQAVLCHPAHRAQAVLCHPAHRAQAVLCHPAHRAQAVSQLLQGWQDQLQPRAPAHALPTGDGGRCPTGWVESCQPHAVPWLYRCK</sequence>
<dbReference type="Proteomes" id="UP000016665">
    <property type="component" value="Chromosome 8"/>
</dbReference>
<reference evidence="2" key="2">
    <citation type="submission" date="2025-08" db="UniProtKB">
        <authorList>
            <consortium name="Ensembl"/>
        </authorList>
    </citation>
    <scope>IDENTIFICATION</scope>
</reference>
<feature type="compositionally biased region" description="Low complexity" evidence="1">
    <location>
        <begin position="22"/>
        <end position="36"/>
    </location>
</feature>
<organism evidence="2 3">
    <name type="scientific">Ficedula albicollis</name>
    <name type="common">Collared flycatcher</name>
    <name type="synonym">Muscicapa albicollis</name>
    <dbReference type="NCBI Taxonomy" id="59894"/>
    <lineage>
        <taxon>Eukaryota</taxon>
        <taxon>Metazoa</taxon>
        <taxon>Chordata</taxon>
        <taxon>Craniata</taxon>
        <taxon>Vertebrata</taxon>
        <taxon>Euteleostomi</taxon>
        <taxon>Archelosauria</taxon>
        <taxon>Archosauria</taxon>
        <taxon>Dinosauria</taxon>
        <taxon>Saurischia</taxon>
        <taxon>Theropoda</taxon>
        <taxon>Coelurosauria</taxon>
        <taxon>Aves</taxon>
        <taxon>Neognathae</taxon>
        <taxon>Neoaves</taxon>
        <taxon>Telluraves</taxon>
        <taxon>Australaves</taxon>
        <taxon>Passeriformes</taxon>
        <taxon>Muscicapidae</taxon>
        <taxon>Ficedula</taxon>
    </lineage>
</organism>
<feature type="compositionally biased region" description="Polar residues" evidence="1">
    <location>
        <begin position="7"/>
        <end position="16"/>
    </location>
</feature>
<accession>A0A803VE57</accession>